<reference evidence="2" key="1">
    <citation type="submission" date="2019-08" db="EMBL/GenBank/DDBJ databases">
        <authorList>
            <person name="Zheng X."/>
        </authorList>
    </citation>
    <scope>NUCLEOTIDE SEQUENCE [LARGE SCALE GENOMIC DNA]</scope>
    <source>
        <strain evidence="2">FJAT-25496</strain>
    </source>
</reference>
<dbReference type="PROSITE" id="PS51257">
    <property type="entry name" value="PROKAR_LIPOPROTEIN"/>
    <property type="match status" value="1"/>
</dbReference>
<dbReference type="OrthoDB" id="2883162at2"/>
<sequence>MKNKSWLLILSILYIFIGGCSDKRVSFAELYNGDLQEITKVTITDGSTGNLHVIDSPEIISELTRELNNITFTLLKTNKEEINGVLYGIAFYEDEEEPSVTMTTNIVGENVFKTNENLEDVFKKYYSLGQDLE</sequence>
<dbReference type="KEGG" id="bda:FSZ17_12315"/>
<accession>A0A5B8Z937</accession>
<organism evidence="1 2">
    <name type="scientific">Cytobacillus dafuensis</name>
    <name type="common">Bacillus dafuensis</name>
    <dbReference type="NCBI Taxonomy" id="1742359"/>
    <lineage>
        <taxon>Bacteria</taxon>
        <taxon>Bacillati</taxon>
        <taxon>Bacillota</taxon>
        <taxon>Bacilli</taxon>
        <taxon>Bacillales</taxon>
        <taxon>Bacillaceae</taxon>
        <taxon>Cytobacillus</taxon>
    </lineage>
</organism>
<dbReference type="AlphaFoldDB" id="A0A5B8Z937"/>
<evidence type="ECO:0008006" key="3">
    <source>
        <dbReference type="Google" id="ProtNLM"/>
    </source>
</evidence>
<gene>
    <name evidence="1" type="ORF">FSZ17_12315</name>
</gene>
<dbReference type="EMBL" id="CP042593">
    <property type="protein sequence ID" value="QED47966.1"/>
    <property type="molecule type" value="Genomic_DNA"/>
</dbReference>
<keyword evidence="2" id="KW-1185">Reference proteome</keyword>
<evidence type="ECO:0000313" key="2">
    <source>
        <dbReference type="Proteomes" id="UP000321555"/>
    </source>
</evidence>
<protein>
    <recommendedName>
        <fullName evidence="3">DUF4825 domain-containing protein</fullName>
    </recommendedName>
</protein>
<proteinExistence type="predicted"/>
<dbReference type="RefSeq" id="WP_057776473.1">
    <property type="nucleotide sequence ID" value="NZ_CP042593.1"/>
</dbReference>
<name>A0A5B8Z937_CYTDA</name>
<dbReference type="Proteomes" id="UP000321555">
    <property type="component" value="Chromosome"/>
</dbReference>
<evidence type="ECO:0000313" key="1">
    <source>
        <dbReference type="EMBL" id="QED47966.1"/>
    </source>
</evidence>